<dbReference type="InParanoid" id="A0A165E7G8"/>
<keyword evidence="2" id="KW-0472">Membrane</keyword>
<name>A0A165E7G8_EXIGL</name>
<dbReference type="Proteomes" id="UP000077266">
    <property type="component" value="Unassembled WGS sequence"/>
</dbReference>
<evidence type="ECO:0008006" key="5">
    <source>
        <dbReference type="Google" id="ProtNLM"/>
    </source>
</evidence>
<feature type="transmembrane region" description="Helical" evidence="2">
    <location>
        <begin position="51"/>
        <end position="68"/>
    </location>
</feature>
<evidence type="ECO:0000313" key="3">
    <source>
        <dbReference type="EMBL" id="KZV86237.1"/>
    </source>
</evidence>
<sequence length="339" mass="38018">MFSRGLKRHPTLLVYLLSWVAFSIATCFLLYSGRGMEAHPPYGLCLTQVSLINAAYWMIAFAAVSLVLHLRFTLPTVNPAQQQSRAREAILVAIPPIAAVVYLCIFFVANRVSPNSVAVERGRLNCRFQERPETRFFAKLTPILLGVLLSICFVTSIHMLHKTVHKLLDVRGWRLKNSLQAPRGAWLRILARFVVFGAYSITTMVASLIDAITPQGPAHYFVDMYVATLPLVAFSIFGTLPDIRKIWNDWRGQKSMRDMRTSEFNVELAEWRQTSRHLQSFDSLPGANSDSHVLSGDSTLVTSEDGFDKHGKMPAKEPATVRSSFTMGSSARVEEFPEP</sequence>
<evidence type="ECO:0000256" key="2">
    <source>
        <dbReference type="SAM" id="Phobius"/>
    </source>
</evidence>
<feature type="transmembrane region" description="Helical" evidence="2">
    <location>
        <begin position="12"/>
        <end position="31"/>
    </location>
</feature>
<feature type="compositionally biased region" description="Basic and acidic residues" evidence="1">
    <location>
        <begin position="306"/>
        <end position="315"/>
    </location>
</feature>
<organism evidence="3 4">
    <name type="scientific">Exidia glandulosa HHB12029</name>
    <dbReference type="NCBI Taxonomy" id="1314781"/>
    <lineage>
        <taxon>Eukaryota</taxon>
        <taxon>Fungi</taxon>
        <taxon>Dikarya</taxon>
        <taxon>Basidiomycota</taxon>
        <taxon>Agaricomycotina</taxon>
        <taxon>Agaricomycetes</taxon>
        <taxon>Auriculariales</taxon>
        <taxon>Exidiaceae</taxon>
        <taxon>Exidia</taxon>
    </lineage>
</organism>
<feature type="transmembrane region" description="Helical" evidence="2">
    <location>
        <begin position="221"/>
        <end position="240"/>
    </location>
</feature>
<feature type="region of interest" description="Disordered" evidence="1">
    <location>
        <begin position="304"/>
        <end position="339"/>
    </location>
</feature>
<protein>
    <recommendedName>
        <fullName evidence="5">STE3-domain-containing protein</fullName>
    </recommendedName>
</protein>
<dbReference type="OrthoDB" id="3046318at2759"/>
<feature type="transmembrane region" description="Helical" evidence="2">
    <location>
        <begin position="143"/>
        <end position="164"/>
    </location>
</feature>
<keyword evidence="4" id="KW-1185">Reference proteome</keyword>
<dbReference type="EMBL" id="KV426162">
    <property type="protein sequence ID" value="KZV86237.1"/>
    <property type="molecule type" value="Genomic_DNA"/>
</dbReference>
<keyword evidence="2" id="KW-1133">Transmembrane helix</keyword>
<gene>
    <name evidence="3" type="ORF">EXIGLDRAFT_752925</name>
</gene>
<feature type="transmembrane region" description="Helical" evidence="2">
    <location>
        <begin position="89"/>
        <end position="109"/>
    </location>
</feature>
<keyword evidence="2" id="KW-0812">Transmembrane</keyword>
<accession>A0A165E7G8</accession>
<dbReference type="AlphaFoldDB" id="A0A165E7G8"/>
<feature type="transmembrane region" description="Helical" evidence="2">
    <location>
        <begin position="185"/>
        <end position="209"/>
    </location>
</feature>
<reference evidence="3 4" key="1">
    <citation type="journal article" date="2016" name="Mol. Biol. Evol.">
        <title>Comparative Genomics of Early-Diverging Mushroom-Forming Fungi Provides Insights into the Origins of Lignocellulose Decay Capabilities.</title>
        <authorList>
            <person name="Nagy L.G."/>
            <person name="Riley R."/>
            <person name="Tritt A."/>
            <person name="Adam C."/>
            <person name="Daum C."/>
            <person name="Floudas D."/>
            <person name="Sun H."/>
            <person name="Yadav J.S."/>
            <person name="Pangilinan J."/>
            <person name="Larsson K.H."/>
            <person name="Matsuura K."/>
            <person name="Barry K."/>
            <person name="Labutti K."/>
            <person name="Kuo R."/>
            <person name="Ohm R.A."/>
            <person name="Bhattacharya S.S."/>
            <person name="Shirouzu T."/>
            <person name="Yoshinaga Y."/>
            <person name="Martin F.M."/>
            <person name="Grigoriev I.V."/>
            <person name="Hibbett D.S."/>
        </authorList>
    </citation>
    <scope>NUCLEOTIDE SEQUENCE [LARGE SCALE GENOMIC DNA]</scope>
    <source>
        <strain evidence="3 4">HHB12029</strain>
    </source>
</reference>
<evidence type="ECO:0000256" key="1">
    <source>
        <dbReference type="SAM" id="MobiDB-lite"/>
    </source>
</evidence>
<proteinExistence type="predicted"/>
<evidence type="ECO:0000313" key="4">
    <source>
        <dbReference type="Proteomes" id="UP000077266"/>
    </source>
</evidence>